<keyword evidence="3" id="KW-0378">Hydrolase</keyword>
<proteinExistence type="predicted"/>
<evidence type="ECO:0000256" key="1">
    <source>
        <dbReference type="SAM" id="Coils"/>
    </source>
</evidence>
<keyword evidence="3" id="KW-0645">Protease</keyword>
<dbReference type="Proteomes" id="UP000326354">
    <property type="component" value="Chromosome"/>
</dbReference>
<dbReference type="Gene3D" id="1.25.40.10">
    <property type="entry name" value="Tetratricopeptide repeat domain"/>
    <property type="match status" value="2"/>
</dbReference>
<protein>
    <submittedName>
        <fullName evidence="3">Beta-barrel assembly-enhancing protease</fullName>
    </submittedName>
</protein>
<reference evidence="3 4" key="1">
    <citation type="submission" date="2019-08" db="EMBL/GenBank/DDBJ databases">
        <title>Complete genome sequence of Candidatus Uab amorphum.</title>
        <authorList>
            <person name="Shiratori T."/>
            <person name="Suzuki S."/>
            <person name="Kakizawa Y."/>
            <person name="Ishida K."/>
        </authorList>
    </citation>
    <scope>NUCLEOTIDE SEQUENCE [LARGE SCALE GENOMIC DNA]</scope>
    <source>
        <strain evidence="3 4">SRT547</strain>
    </source>
</reference>
<evidence type="ECO:0000313" key="4">
    <source>
        <dbReference type="Proteomes" id="UP000326354"/>
    </source>
</evidence>
<dbReference type="AlphaFoldDB" id="A0A5S9ITC1"/>
<organism evidence="3 4">
    <name type="scientific">Uabimicrobium amorphum</name>
    <dbReference type="NCBI Taxonomy" id="2596890"/>
    <lineage>
        <taxon>Bacteria</taxon>
        <taxon>Pseudomonadati</taxon>
        <taxon>Planctomycetota</taxon>
        <taxon>Candidatus Uabimicrobiia</taxon>
        <taxon>Candidatus Uabimicrobiales</taxon>
        <taxon>Candidatus Uabimicrobiaceae</taxon>
        <taxon>Candidatus Uabimicrobium</taxon>
    </lineage>
</organism>
<dbReference type="GO" id="GO:0008233">
    <property type="term" value="F:peptidase activity"/>
    <property type="evidence" value="ECO:0007669"/>
    <property type="project" value="UniProtKB-KW"/>
</dbReference>
<feature type="transmembrane region" description="Helical" evidence="2">
    <location>
        <begin position="6"/>
        <end position="22"/>
    </location>
</feature>
<dbReference type="GO" id="GO:0006508">
    <property type="term" value="P:proteolysis"/>
    <property type="evidence" value="ECO:0007669"/>
    <property type="project" value="UniProtKB-KW"/>
</dbReference>
<keyword evidence="2" id="KW-0472">Membrane</keyword>
<dbReference type="KEGG" id="uam:UABAM_06188"/>
<name>A0A5S9ITC1_UABAM</name>
<keyword evidence="1" id="KW-0175">Coiled coil</keyword>
<accession>A0A5S9ITC1</accession>
<dbReference type="EMBL" id="AP019860">
    <property type="protein sequence ID" value="BBM87773.1"/>
    <property type="molecule type" value="Genomic_DNA"/>
</dbReference>
<feature type="coiled-coil region" evidence="1">
    <location>
        <begin position="368"/>
        <end position="395"/>
    </location>
</feature>
<keyword evidence="2" id="KW-1133">Transmembrane helix</keyword>
<dbReference type="RefSeq" id="WP_151971775.1">
    <property type="nucleotide sequence ID" value="NZ_AP019860.1"/>
</dbReference>
<dbReference type="Pfam" id="PF14559">
    <property type="entry name" value="TPR_19"/>
    <property type="match status" value="1"/>
</dbReference>
<evidence type="ECO:0000256" key="2">
    <source>
        <dbReference type="SAM" id="Phobius"/>
    </source>
</evidence>
<keyword evidence="4" id="KW-1185">Reference proteome</keyword>
<dbReference type="InterPro" id="IPR011990">
    <property type="entry name" value="TPR-like_helical_dom_sf"/>
</dbReference>
<keyword evidence="2" id="KW-0812">Transmembrane</keyword>
<evidence type="ECO:0000313" key="3">
    <source>
        <dbReference type="EMBL" id="BBM87773.1"/>
    </source>
</evidence>
<gene>
    <name evidence="3" type="ORF">UABAM_06188</name>
</gene>
<sequence length="547" mass="63404">MTKVKGLLVLVVLVGISLFMYHKNKKPKIDKSYQQELTMRINFALKQNRIKEAIDAIKEMQRLYSNHPEVQRFNYILAQLYLTRDEFDKAMQAMDAVMKQDERPEYLLLKGRIYQQQQQYQAALDVYEDLRNKGYIPGMLASADIYIAQYEIDKAQQVIEKIPEDKRGKYGDLVFMAGKIEMTKGNYAKAEELFHSFLVGRPYVIPAHILYIRVLSVQGKLNEARTFYARFTENAKKSDYSFYKSMSAMTVSPSSANEIYATLTNKSTLDLYHSLRNKFLLQQYTDVVEMGEKLLRRVHRGKIRTRIQSLVAKSYANNGEFDKANLAISEKAQVAVRVKMSLLRKDVTKAKNICRQVQAASKKQLFRLQIARNIVSRYEENNAEVVEKTTALEKDMLAGMSEYGLLLQDIAQAFLAEKKYAEAGEYFRKIYATNTSIPQLLLTSQLWHGVCEYLQGNKDNARVIWEKASQVPWQNYIVDERTVQLLDSILRGKPSNCEFDLQNDALFFRGIYYMDKEATQSQKFFQQAQEKSVAREFPYAIAKMLQE</sequence>
<dbReference type="SUPFAM" id="SSF48452">
    <property type="entry name" value="TPR-like"/>
    <property type="match status" value="1"/>
</dbReference>